<dbReference type="Ensembl" id="ENSSSCT00070008658.1">
    <property type="protein sequence ID" value="ENSSSCP00070007130.1"/>
    <property type="gene ID" value="ENSSSCG00070004592.1"/>
</dbReference>
<keyword evidence="2" id="KW-0143">Chaperone</keyword>
<dbReference type="InterPro" id="IPR001404">
    <property type="entry name" value="Hsp90_fam"/>
</dbReference>
<dbReference type="GO" id="GO:0140662">
    <property type="term" value="F:ATP-dependent protein folding chaperone"/>
    <property type="evidence" value="ECO:0007669"/>
    <property type="project" value="InterPro"/>
</dbReference>
<dbReference type="Proteomes" id="UP000314985">
    <property type="component" value="Chromosome 2"/>
</dbReference>
<dbReference type="InterPro" id="IPR020568">
    <property type="entry name" value="Ribosomal_Su5_D2-typ_SF"/>
</dbReference>
<dbReference type="PANTHER" id="PTHR11528">
    <property type="entry name" value="HEAT SHOCK PROTEIN 90 FAMILY MEMBER"/>
    <property type="match status" value="1"/>
</dbReference>
<evidence type="ECO:0000313" key="3">
    <source>
        <dbReference type="Ensembl" id="ENSSSCP00070007130.1"/>
    </source>
</evidence>
<dbReference type="GO" id="GO:0016887">
    <property type="term" value="F:ATP hydrolysis activity"/>
    <property type="evidence" value="ECO:0007669"/>
    <property type="project" value="InterPro"/>
</dbReference>
<name>A0A4X1SXT9_PIG</name>
<organism evidence="3 4">
    <name type="scientific">Sus scrofa</name>
    <name type="common">Pig</name>
    <dbReference type="NCBI Taxonomy" id="9823"/>
    <lineage>
        <taxon>Eukaryota</taxon>
        <taxon>Metazoa</taxon>
        <taxon>Chordata</taxon>
        <taxon>Craniata</taxon>
        <taxon>Vertebrata</taxon>
        <taxon>Euteleostomi</taxon>
        <taxon>Mammalia</taxon>
        <taxon>Eutheria</taxon>
        <taxon>Laurasiatheria</taxon>
        <taxon>Artiodactyla</taxon>
        <taxon>Suina</taxon>
        <taxon>Suidae</taxon>
        <taxon>Sus</taxon>
    </lineage>
</organism>
<evidence type="ECO:0000256" key="1">
    <source>
        <dbReference type="ARBA" id="ARBA00008239"/>
    </source>
</evidence>
<reference evidence="3" key="2">
    <citation type="submission" date="2025-08" db="UniProtKB">
        <authorList>
            <consortium name="Ensembl"/>
        </authorList>
    </citation>
    <scope>IDENTIFICATION</scope>
</reference>
<protein>
    <submittedName>
        <fullName evidence="3">Uncharacterized protein</fullName>
    </submittedName>
</protein>
<evidence type="ECO:0000256" key="2">
    <source>
        <dbReference type="ARBA" id="ARBA00023186"/>
    </source>
</evidence>
<dbReference type="AlphaFoldDB" id="A0A4X1SXT9"/>
<dbReference type="GO" id="GO:0005524">
    <property type="term" value="F:ATP binding"/>
    <property type="evidence" value="ECO:0007669"/>
    <property type="project" value="InterPro"/>
</dbReference>
<reference evidence="3 4" key="1">
    <citation type="submission" date="2017-08" db="EMBL/GenBank/DDBJ databases">
        <title>USMARCv1.0.</title>
        <authorList>
            <person name="Hannum G.I."/>
            <person name="Koren S."/>
            <person name="Schroeder S.G."/>
            <person name="Chin S.C."/>
            <person name="Nonneman D.J."/>
            <person name="Becker S.A."/>
            <person name="Rosen B.D."/>
            <person name="Bickhart D.M."/>
            <person name="Putnam N.H."/>
            <person name="Green R.E."/>
            <person name="Tuggle C.K."/>
            <person name="Liu H."/>
            <person name="Rohrer G.A."/>
            <person name="Warr A."/>
            <person name="Hall R."/>
            <person name="Kim K."/>
            <person name="Hume D.A."/>
            <person name="Talbot R."/>
            <person name="Chow W."/>
            <person name="Howe K."/>
            <person name="Schwartz A.S."/>
            <person name="Watson M."/>
            <person name="Archibald A.L."/>
            <person name="Phillippy A.M."/>
            <person name="Smith T.P.L."/>
        </authorList>
    </citation>
    <scope>NUCLEOTIDE SEQUENCE [LARGE SCALE GENOMIC DNA]</scope>
</reference>
<proteinExistence type="inferred from homology"/>
<accession>A0A4X1SXT9</accession>
<dbReference type="Pfam" id="PF00183">
    <property type="entry name" value="HSP90"/>
    <property type="match status" value="1"/>
</dbReference>
<evidence type="ECO:0000313" key="4">
    <source>
        <dbReference type="Proteomes" id="UP000314985"/>
    </source>
</evidence>
<sequence>MLQQSPVLKLFRKNTVTKCLALFSELAEDKANAKNIYAAFSKTRKLGLHKDAPHRQCPPELLRYHITSSGDEMTPLSLRVCLSHEETQASIDYRTGESKWK</sequence>
<dbReference type="Gene3D" id="3.30.230.80">
    <property type="match status" value="1"/>
</dbReference>
<dbReference type="GO" id="GO:0051082">
    <property type="term" value="F:unfolded protein binding"/>
    <property type="evidence" value="ECO:0007669"/>
    <property type="project" value="InterPro"/>
</dbReference>
<dbReference type="SUPFAM" id="SSF54211">
    <property type="entry name" value="Ribosomal protein S5 domain 2-like"/>
    <property type="match status" value="1"/>
</dbReference>
<comment type="similarity">
    <text evidence="1">Belongs to the heat shock protein 90 family.</text>
</comment>